<organism evidence="6 7">
    <name type="scientific">Patulibacter medicamentivorans</name>
    <dbReference type="NCBI Taxonomy" id="1097667"/>
    <lineage>
        <taxon>Bacteria</taxon>
        <taxon>Bacillati</taxon>
        <taxon>Actinomycetota</taxon>
        <taxon>Thermoleophilia</taxon>
        <taxon>Solirubrobacterales</taxon>
        <taxon>Patulibacteraceae</taxon>
        <taxon>Patulibacter</taxon>
    </lineage>
</organism>
<dbReference type="PROSITE" id="PS50977">
    <property type="entry name" value="HTH_TETR_2"/>
    <property type="match status" value="1"/>
</dbReference>
<dbReference type="PATRIC" id="fig|1097667.3.peg.192"/>
<comment type="caution">
    <text evidence="6">The sequence shown here is derived from an EMBL/GenBank/DDBJ whole genome shotgun (WGS) entry which is preliminary data.</text>
</comment>
<evidence type="ECO:0000313" key="6">
    <source>
        <dbReference type="EMBL" id="EHN12888.1"/>
    </source>
</evidence>
<dbReference type="Pfam" id="PF00440">
    <property type="entry name" value="TetR_N"/>
    <property type="match status" value="1"/>
</dbReference>
<proteinExistence type="predicted"/>
<dbReference type="PRINTS" id="PR00455">
    <property type="entry name" value="HTHTETR"/>
</dbReference>
<dbReference type="InterPro" id="IPR009057">
    <property type="entry name" value="Homeodomain-like_sf"/>
</dbReference>
<dbReference type="InterPro" id="IPR050109">
    <property type="entry name" value="HTH-type_TetR-like_transc_reg"/>
</dbReference>
<dbReference type="EMBL" id="AGUD01000006">
    <property type="protein sequence ID" value="EHN12888.1"/>
    <property type="molecule type" value="Genomic_DNA"/>
</dbReference>
<dbReference type="InterPro" id="IPR036271">
    <property type="entry name" value="Tet_transcr_reg_TetR-rel_C_sf"/>
</dbReference>
<dbReference type="SUPFAM" id="SSF46689">
    <property type="entry name" value="Homeodomain-like"/>
    <property type="match status" value="1"/>
</dbReference>
<name>H0E085_9ACTN</name>
<dbReference type="InterPro" id="IPR001647">
    <property type="entry name" value="HTH_TetR"/>
</dbReference>
<keyword evidence="7" id="KW-1185">Reference proteome</keyword>
<dbReference type="PANTHER" id="PTHR30055">
    <property type="entry name" value="HTH-TYPE TRANSCRIPTIONAL REGULATOR RUTR"/>
    <property type="match status" value="1"/>
</dbReference>
<keyword evidence="3" id="KW-0804">Transcription</keyword>
<dbReference type="OrthoDB" id="3784817at2"/>
<dbReference type="PANTHER" id="PTHR30055:SF234">
    <property type="entry name" value="HTH-TYPE TRANSCRIPTIONAL REGULATOR BETI"/>
    <property type="match status" value="1"/>
</dbReference>
<evidence type="ECO:0000256" key="2">
    <source>
        <dbReference type="ARBA" id="ARBA00023125"/>
    </source>
</evidence>
<evidence type="ECO:0000256" key="4">
    <source>
        <dbReference type="PROSITE-ProRule" id="PRU00335"/>
    </source>
</evidence>
<dbReference type="Gene3D" id="1.10.357.10">
    <property type="entry name" value="Tetracycline Repressor, domain 2"/>
    <property type="match status" value="1"/>
</dbReference>
<keyword evidence="1" id="KW-0805">Transcription regulation</keyword>
<dbReference type="GO" id="GO:0003700">
    <property type="term" value="F:DNA-binding transcription factor activity"/>
    <property type="evidence" value="ECO:0007669"/>
    <property type="project" value="TreeGrafter"/>
</dbReference>
<evidence type="ECO:0000313" key="7">
    <source>
        <dbReference type="Proteomes" id="UP000005143"/>
    </source>
</evidence>
<dbReference type="AlphaFoldDB" id="H0E085"/>
<reference evidence="6 7" key="1">
    <citation type="journal article" date="2013" name="Biodegradation">
        <title>Quantitative proteomic analysis of ibuprofen-degrading Patulibacter sp. strain I11.</title>
        <authorList>
            <person name="Almeida B."/>
            <person name="Kjeldal H."/>
            <person name="Lolas I."/>
            <person name="Knudsen A.D."/>
            <person name="Carvalho G."/>
            <person name="Nielsen K.L."/>
            <person name="Barreto Crespo M.T."/>
            <person name="Stensballe A."/>
            <person name="Nielsen J.L."/>
        </authorList>
    </citation>
    <scope>NUCLEOTIDE SEQUENCE [LARGE SCALE GENOMIC DNA]</scope>
    <source>
        <strain evidence="6 7">I11</strain>
    </source>
</reference>
<dbReference type="SUPFAM" id="SSF48498">
    <property type="entry name" value="Tetracyclin repressor-like, C-terminal domain"/>
    <property type="match status" value="1"/>
</dbReference>
<protein>
    <submittedName>
        <fullName evidence="6">Putativetranscriptional regulator TetR family</fullName>
    </submittedName>
</protein>
<dbReference type="GO" id="GO:0000976">
    <property type="term" value="F:transcription cis-regulatory region binding"/>
    <property type="evidence" value="ECO:0007669"/>
    <property type="project" value="TreeGrafter"/>
</dbReference>
<gene>
    <name evidence="6" type="ORF">PAI11_01930</name>
</gene>
<dbReference type="RefSeq" id="WP_007569883.1">
    <property type="nucleotide sequence ID" value="NZ_AGUD01000006.1"/>
</dbReference>
<evidence type="ECO:0000256" key="1">
    <source>
        <dbReference type="ARBA" id="ARBA00023015"/>
    </source>
</evidence>
<sequence>MAKSDSDGSSTRDRLLLAAADLLEAAQGGEVSTRAICEAAGVQAPTLYHHFGSKQELLDAVVTHGFKAFLAERPSPIRDDGDPIEDIRRGWDLHVRYGTENPGFYSRVYGRAIPGRPCGVVAEVEAMILHALQPAARQGRLRIAPERAARQILAASTGVVLTLISQPDADADPTLSEAVRDAVLARISTDSDGGDHPAEPGAATAATAIALRAALHEDAGPLGPAEAALLDEWLDRLSRG</sequence>
<feature type="domain" description="HTH tetR-type" evidence="5">
    <location>
        <begin position="9"/>
        <end position="69"/>
    </location>
</feature>
<dbReference type="Proteomes" id="UP000005143">
    <property type="component" value="Unassembled WGS sequence"/>
</dbReference>
<keyword evidence="2 4" id="KW-0238">DNA-binding</keyword>
<feature type="DNA-binding region" description="H-T-H motif" evidence="4">
    <location>
        <begin position="32"/>
        <end position="51"/>
    </location>
</feature>
<accession>H0E085</accession>
<evidence type="ECO:0000256" key="3">
    <source>
        <dbReference type="ARBA" id="ARBA00023163"/>
    </source>
</evidence>
<evidence type="ECO:0000259" key="5">
    <source>
        <dbReference type="PROSITE" id="PS50977"/>
    </source>
</evidence>